<keyword evidence="11" id="KW-1185">Reference proteome</keyword>
<protein>
    <submittedName>
        <fullName evidence="10">Multidrug ABC transporter substrate-binding protein</fullName>
    </submittedName>
</protein>
<dbReference type="PANTHER" id="PTHR30572">
    <property type="entry name" value="MEMBRANE COMPONENT OF TRANSPORTER-RELATED"/>
    <property type="match status" value="1"/>
</dbReference>
<evidence type="ECO:0000259" key="8">
    <source>
        <dbReference type="Pfam" id="PF02687"/>
    </source>
</evidence>
<dbReference type="AlphaFoldDB" id="A0A372IL20"/>
<comment type="caution">
    <text evidence="10">The sequence shown here is derived from an EMBL/GenBank/DDBJ whole genome shotgun (WGS) entry which is preliminary data.</text>
</comment>
<evidence type="ECO:0000256" key="5">
    <source>
        <dbReference type="ARBA" id="ARBA00023136"/>
    </source>
</evidence>
<dbReference type="GO" id="GO:0005886">
    <property type="term" value="C:plasma membrane"/>
    <property type="evidence" value="ECO:0007669"/>
    <property type="project" value="UniProtKB-SubCell"/>
</dbReference>
<feature type="transmembrane region" description="Helical" evidence="7">
    <location>
        <begin position="21"/>
        <end position="43"/>
    </location>
</feature>
<dbReference type="InterPro" id="IPR003838">
    <property type="entry name" value="ABC3_permease_C"/>
</dbReference>
<feature type="transmembrane region" description="Helical" evidence="7">
    <location>
        <begin position="428"/>
        <end position="448"/>
    </location>
</feature>
<evidence type="ECO:0000256" key="7">
    <source>
        <dbReference type="SAM" id="Phobius"/>
    </source>
</evidence>
<feature type="transmembrane region" description="Helical" evidence="7">
    <location>
        <begin position="698"/>
        <end position="723"/>
    </location>
</feature>
<feature type="domain" description="ABC3 transporter permease C-terminal" evidence="8">
    <location>
        <begin position="288"/>
        <end position="403"/>
    </location>
</feature>
<keyword evidence="4 7" id="KW-1133">Transmembrane helix</keyword>
<dbReference type="GO" id="GO:0022857">
    <property type="term" value="F:transmembrane transporter activity"/>
    <property type="evidence" value="ECO:0007669"/>
    <property type="project" value="TreeGrafter"/>
</dbReference>
<feature type="transmembrane region" description="Helical" evidence="7">
    <location>
        <begin position="787"/>
        <end position="806"/>
    </location>
</feature>
<dbReference type="Pfam" id="PF02687">
    <property type="entry name" value="FtsX"/>
    <property type="match status" value="2"/>
</dbReference>
<name>A0A372IL20_9BACT</name>
<accession>A0A372IL20</accession>
<dbReference type="EMBL" id="QVQT01000006">
    <property type="protein sequence ID" value="RFU15555.1"/>
    <property type="molecule type" value="Genomic_DNA"/>
</dbReference>
<evidence type="ECO:0000313" key="10">
    <source>
        <dbReference type="EMBL" id="RFU15555.1"/>
    </source>
</evidence>
<evidence type="ECO:0000256" key="2">
    <source>
        <dbReference type="ARBA" id="ARBA00022475"/>
    </source>
</evidence>
<sequence length="823" mass="89541">MELFSNQLRQVVRRLLHAPMFTLVTLLTVAIGVGANIAVFSVVEGVLLKPLPYPHAEKLVGLWHKAPALHLDNLNMAPSNYFIYREQNHSFTDIGLYQGDSVSVTGQTSPEQVRALDVTDGLLPVLGVPPMLGRWFSHADDAPGSPNTILLSYGYWQRRFGGSRSVLGQNLKVDGKLRQIIGVMPQSFRFLDWEQPELFLPLQLDRNKTTLGEFSYEGMARLRPSVTQEAANRDVARMIPTVWGSFPPPPGFSLTLFKQLNMQANVRPLRQDVVGDVGSLLWILMGSIGVVLLIACANVANLLLVRAEGRHQELAVCSALGASRARIAGEFLLESFVIGLAGSALGLTLAWGALRLLIAMAPEGLPRVHDIGIDLPGLAFTAGVALLCSLLFGCIPALRYASARPGTGMREGGRTLSQGRERHRTRNILVVVQVSLAFVLLICSGLMIRTFRALTHVAPGYDTTAPILTLHIDIPEAEIPDPVKVVRTQSAILDKLAAIPSVTSAALANSVPMDGGAWHDPVYAQDRNYTDGSMPALRLFKFYSPGMFRTLGIPLVAGRDFTWTDTYDKLPVAIVSENFAREYWGSAQKALGRRIRVSTKDDWREVIGVAGDVHDEGMSKDAPTIAYWPIMMNHFESNDVQVRRYVMLAIRGPLAGSQGLMNQVRQAVWSVDANLPLADVHPLDYYYTKSMARTSFTLAMLGVAAGMALLLGIVGLYGVIAYSASQRRREIGIRIALGAQRNRIIGMFVQQGLVLTAAGIVCGILVALAVTRLLSSLLFHVSPIDPITYGCACLALSAAAALASYIPSRRTTAVDPVEALRAE</sequence>
<evidence type="ECO:0000313" key="11">
    <source>
        <dbReference type="Proteomes" id="UP000264702"/>
    </source>
</evidence>
<dbReference type="InterPro" id="IPR017800">
    <property type="entry name" value="ADOP"/>
</dbReference>
<dbReference type="InterPro" id="IPR050250">
    <property type="entry name" value="Macrolide_Exporter_MacB"/>
</dbReference>
<dbReference type="Proteomes" id="UP000264702">
    <property type="component" value="Unassembled WGS sequence"/>
</dbReference>
<gene>
    <name evidence="10" type="ORF">D0Y96_16445</name>
</gene>
<evidence type="ECO:0000256" key="1">
    <source>
        <dbReference type="ARBA" id="ARBA00004651"/>
    </source>
</evidence>
<evidence type="ECO:0000256" key="6">
    <source>
        <dbReference type="ARBA" id="ARBA00038076"/>
    </source>
</evidence>
<organism evidence="10 11">
    <name type="scientific">Paracidobacterium acidisoli</name>
    <dbReference type="NCBI Taxonomy" id="2303751"/>
    <lineage>
        <taxon>Bacteria</taxon>
        <taxon>Pseudomonadati</taxon>
        <taxon>Acidobacteriota</taxon>
        <taxon>Terriglobia</taxon>
        <taxon>Terriglobales</taxon>
        <taxon>Acidobacteriaceae</taxon>
        <taxon>Paracidobacterium</taxon>
    </lineage>
</organism>
<dbReference type="Pfam" id="PF12704">
    <property type="entry name" value="MacB_PCD"/>
    <property type="match status" value="2"/>
</dbReference>
<feature type="transmembrane region" description="Helical" evidence="7">
    <location>
        <begin position="280"/>
        <end position="304"/>
    </location>
</feature>
<feature type="domain" description="MacB-like periplasmic core" evidence="9">
    <location>
        <begin position="499"/>
        <end position="630"/>
    </location>
</feature>
<proteinExistence type="inferred from homology"/>
<feature type="domain" description="ABC3 transporter permease C-terminal" evidence="8">
    <location>
        <begin position="703"/>
        <end position="813"/>
    </location>
</feature>
<keyword evidence="3 7" id="KW-0812">Transmembrane</keyword>
<dbReference type="PANTHER" id="PTHR30572:SF4">
    <property type="entry name" value="ABC TRANSPORTER PERMEASE YTRF"/>
    <property type="match status" value="1"/>
</dbReference>
<evidence type="ECO:0000256" key="3">
    <source>
        <dbReference type="ARBA" id="ARBA00022692"/>
    </source>
</evidence>
<evidence type="ECO:0000256" key="4">
    <source>
        <dbReference type="ARBA" id="ARBA00022989"/>
    </source>
</evidence>
<comment type="similarity">
    <text evidence="6">Belongs to the ABC-4 integral membrane protein family.</text>
</comment>
<evidence type="ECO:0000259" key="9">
    <source>
        <dbReference type="Pfam" id="PF12704"/>
    </source>
</evidence>
<feature type="transmembrane region" description="Helical" evidence="7">
    <location>
        <begin position="331"/>
        <end position="358"/>
    </location>
</feature>
<dbReference type="OrthoDB" id="6277143at2"/>
<feature type="transmembrane region" description="Helical" evidence="7">
    <location>
        <begin position="378"/>
        <end position="401"/>
    </location>
</feature>
<keyword evidence="5 7" id="KW-0472">Membrane</keyword>
<comment type="subcellular location">
    <subcellularLocation>
        <location evidence="1">Cell membrane</location>
        <topology evidence="1">Multi-pass membrane protein</topology>
    </subcellularLocation>
</comment>
<feature type="transmembrane region" description="Helical" evidence="7">
    <location>
        <begin position="744"/>
        <end position="767"/>
    </location>
</feature>
<feature type="domain" description="MacB-like periplasmic core" evidence="9">
    <location>
        <begin position="22"/>
        <end position="236"/>
    </location>
</feature>
<dbReference type="InterPro" id="IPR025857">
    <property type="entry name" value="MacB_PCD"/>
</dbReference>
<keyword evidence="2" id="KW-1003">Cell membrane</keyword>
<dbReference type="NCBIfam" id="TIGR03434">
    <property type="entry name" value="ADOP"/>
    <property type="match status" value="1"/>
</dbReference>
<reference evidence="10 11" key="1">
    <citation type="submission" date="2018-08" db="EMBL/GenBank/DDBJ databases">
        <title>Acidipila sp. 4G-K13, an acidobacterium isolated from forest soil.</title>
        <authorList>
            <person name="Gao Z.-H."/>
            <person name="Qiu L.-H."/>
        </authorList>
    </citation>
    <scope>NUCLEOTIDE SEQUENCE [LARGE SCALE GENOMIC DNA]</scope>
    <source>
        <strain evidence="10 11">4G-K13</strain>
    </source>
</reference>